<feature type="compositionally biased region" description="Basic and acidic residues" evidence="1">
    <location>
        <begin position="218"/>
        <end position="237"/>
    </location>
</feature>
<keyword evidence="3" id="KW-1185">Reference proteome</keyword>
<feature type="region of interest" description="Disordered" evidence="1">
    <location>
        <begin position="194"/>
        <end position="270"/>
    </location>
</feature>
<evidence type="ECO:0000313" key="2">
    <source>
        <dbReference type="EMBL" id="GMR59879.1"/>
    </source>
</evidence>
<dbReference type="AlphaFoldDB" id="A0AAN5ICU0"/>
<dbReference type="EMBL" id="BTRK01000006">
    <property type="protein sequence ID" value="GMR59879.1"/>
    <property type="molecule type" value="Genomic_DNA"/>
</dbReference>
<accession>A0AAN5ICU0</accession>
<comment type="caution">
    <text evidence="2">The sequence shown here is derived from an EMBL/GenBank/DDBJ whole genome shotgun (WGS) entry which is preliminary data.</text>
</comment>
<feature type="non-terminal residue" evidence="2">
    <location>
        <position position="1"/>
    </location>
</feature>
<dbReference type="Proteomes" id="UP001328107">
    <property type="component" value="Unassembled WGS sequence"/>
</dbReference>
<feature type="compositionally biased region" description="Acidic residues" evidence="1">
    <location>
        <begin position="260"/>
        <end position="270"/>
    </location>
</feature>
<feature type="compositionally biased region" description="Basic and acidic residues" evidence="1">
    <location>
        <begin position="194"/>
        <end position="205"/>
    </location>
</feature>
<evidence type="ECO:0000256" key="1">
    <source>
        <dbReference type="SAM" id="MobiDB-lite"/>
    </source>
</evidence>
<feature type="non-terminal residue" evidence="2">
    <location>
        <position position="270"/>
    </location>
</feature>
<reference evidence="3" key="1">
    <citation type="submission" date="2022-10" db="EMBL/GenBank/DDBJ databases">
        <title>Genome assembly of Pristionchus species.</title>
        <authorList>
            <person name="Yoshida K."/>
            <person name="Sommer R.J."/>
        </authorList>
    </citation>
    <scope>NUCLEOTIDE SEQUENCE [LARGE SCALE GENOMIC DNA]</scope>
    <source>
        <strain evidence="3">RS5460</strain>
    </source>
</reference>
<feature type="compositionally biased region" description="Basic residues" evidence="1">
    <location>
        <begin position="238"/>
        <end position="255"/>
    </location>
</feature>
<evidence type="ECO:0000313" key="3">
    <source>
        <dbReference type="Proteomes" id="UP001328107"/>
    </source>
</evidence>
<sequence length="270" mass="30148">RYSSQTPCSAPCPSPCGGCPPSPPPPVCPQYPPCPAPAAYPQSYSVAPQYVQPQQMQVVYLDHLSDAKAGEPERVEPQVVYQSLPSGGSRLIVPQGADVYALNAGNGASYQYEQPTVVYRTANLPASGGYAAVEQNVDEMDLKGLEAGIPLRPTIQKRTTLEEIEKIVDELDAMDEQKLVRKVRSLMGDDVISREDKEEERRDYGELISSDEEVEMIGEEKKRKEKKREEKEEEEKKKSKKHHEKNKKSRRSSKKAKADESEEAVNVERD</sequence>
<name>A0AAN5ICU0_9BILA</name>
<gene>
    <name evidence="2" type="ORF">PMAYCL1PPCAC_30074</name>
</gene>
<proteinExistence type="predicted"/>
<organism evidence="2 3">
    <name type="scientific">Pristionchus mayeri</name>
    <dbReference type="NCBI Taxonomy" id="1317129"/>
    <lineage>
        <taxon>Eukaryota</taxon>
        <taxon>Metazoa</taxon>
        <taxon>Ecdysozoa</taxon>
        <taxon>Nematoda</taxon>
        <taxon>Chromadorea</taxon>
        <taxon>Rhabditida</taxon>
        <taxon>Rhabditina</taxon>
        <taxon>Diplogasteromorpha</taxon>
        <taxon>Diplogasteroidea</taxon>
        <taxon>Neodiplogasteridae</taxon>
        <taxon>Pristionchus</taxon>
    </lineage>
</organism>
<protein>
    <submittedName>
        <fullName evidence="2">Uncharacterized protein</fullName>
    </submittedName>
</protein>